<evidence type="ECO:0000313" key="3">
    <source>
        <dbReference type="Proteomes" id="UP000824890"/>
    </source>
</evidence>
<feature type="transmembrane region" description="Helical" evidence="1">
    <location>
        <begin position="245"/>
        <end position="270"/>
    </location>
</feature>
<name>A0ABQ8C1P4_BRANA</name>
<comment type="caution">
    <text evidence="2">The sequence shown here is derived from an EMBL/GenBank/DDBJ whole genome shotgun (WGS) entry which is preliminary data.</text>
</comment>
<keyword evidence="1" id="KW-0472">Membrane</keyword>
<keyword evidence="1" id="KW-0812">Transmembrane</keyword>
<gene>
    <name evidence="2" type="ORF">HID58_034229</name>
</gene>
<feature type="non-terminal residue" evidence="2">
    <location>
        <position position="588"/>
    </location>
</feature>
<proteinExistence type="predicted"/>
<feature type="transmembrane region" description="Helical" evidence="1">
    <location>
        <begin position="204"/>
        <end position="224"/>
    </location>
</feature>
<reference evidence="2 3" key="1">
    <citation type="submission" date="2021-05" db="EMBL/GenBank/DDBJ databases">
        <title>Genome Assembly of Synthetic Allotetraploid Brassica napus Reveals Homoeologous Exchanges between Subgenomes.</title>
        <authorList>
            <person name="Davis J.T."/>
        </authorList>
    </citation>
    <scope>NUCLEOTIDE SEQUENCE [LARGE SCALE GENOMIC DNA]</scope>
    <source>
        <strain evidence="3">cv. Da-Ae</strain>
        <tissue evidence="2">Seedling</tissue>
    </source>
</reference>
<protein>
    <submittedName>
        <fullName evidence="2">Uncharacterized protein</fullName>
    </submittedName>
</protein>
<evidence type="ECO:0000256" key="1">
    <source>
        <dbReference type="SAM" id="Phobius"/>
    </source>
</evidence>
<keyword evidence="1" id="KW-1133">Transmembrane helix</keyword>
<organism evidence="2 3">
    <name type="scientific">Brassica napus</name>
    <name type="common">Rape</name>
    <dbReference type="NCBI Taxonomy" id="3708"/>
    <lineage>
        <taxon>Eukaryota</taxon>
        <taxon>Viridiplantae</taxon>
        <taxon>Streptophyta</taxon>
        <taxon>Embryophyta</taxon>
        <taxon>Tracheophyta</taxon>
        <taxon>Spermatophyta</taxon>
        <taxon>Magnoliopsida</taxon>
        <taxon>eudicotyledons</taxon>
        <taxon>Gunneridae</taxon>
        <taxon>Pentapetalae</taxon>
        <taxon>rosids</taxon>
        <taxon>malvids</taxon>
        <taxon>Brassicales</taxon>
        <taxon>Brassicaceae</taxon>
        <taxon>Brassiceae</taxon>
        <taxon>Brassica</taxon>
    </lineage>
</organism>
<sequence>MLFLRWDPGNQWRIQDLVDLCQDDNIRVTWNRQGIYWYAGKIGIDRLRLSLRGTSQEELGRSCRGSKTEISPFCNIREDPHEEGEIQENVLRSVQKGEDQITKPIPSVGQLETNLAQTDPTEVIMNFVEMENGLVLANKALEVDVKVLDEDVMEEKDKSLDGASGVAEENNSIENVDQLKKGKKLWEQFVIVDFFVSNVLVSSLSIFVLFFIFSLFLFGLIMLVSSLSKMKYWNKNGYYAYYYRLFLLISVDTVWWIFIGAVSHWCLVFIWNLRGRFGVTWSHCFDINFLVVLVATHGSLAASQFLCLASSTQLQRSIFDITTVMELFFMVAQVDDMVSIKLDVYHPPVVITILSEQMRSTYDVWMVYLVNGKSFRKGNNSVTDLSGRGAERTWCLVYVNWFATDYFSYNSLEFDFGNGLYFLIQTILWKCFFLVWRLSDTKGRGFLQIRLRSDGMRRLTMLLLMCLASLSQTQTLLKYTEKTAMGMDYGSKVFQMMLIGPVSDVFVKLKMFGMEWTQQLMQIWSVYFDQGNCMDISQSWSLWKFMLIQMIFLKYSWVVSLCVIHDGYNNGSRSVTLTKGVTDLYTGV</sequence>
<evidence type="ECO:0000313" key="2">
    <source>
        <dbReference type="EMBL" id="KAH0910908.1"/>
    </source>
</evidence>
<keyword evidence="3" id="KW-1185">Reference proteome</keyword>
<dbReference type="Proteomes" id="UP000824890">
    <property type="component" value="Unassembled WGS sequence"/>
</dbReference>
<accession>A0ABQ8C1P4</accession>
<dbReference type="EMBL" id="JAGKQM010000009">
    <property type="protein sequence ID" value="KAH0910908.1"/>
    <property type="molecule type" value="Genomic_DNA"/>
</dbReference>